<dbReference type="InterPro" id="IPR036322">
    <property type="entry name" value="WD40_repeat_dom_sf"/>
</dbReference>
<keyword evidence="2" id="KW-0677">Repeat</keyword>
<name>A0A2J6RKD3_HYAVF</name>
<dbReference type="InterPro" id="IPR015943">
    <property type="entry name" value="WD40/YVTN_repeat-like_dom_sf"/>
</dbReference>
<gene>
    <name evidence="5" type="ORF">L207DRAFT_555145</name>
</gene>
<dbReference type="GO" id="GO:0043224">
    <property type="term" value="C:nuclear SCF ubiquitin ligase complex"/>
    <property type="evidence" value="ECO:0007669"/>
    <property type="project" value="TreeGrafter"/>
</dbReference>
<dbReference type="GO" id="GO:0000209">
    <property type="term" value="P:protein polyubiquitination"/>
    <property type="evidence" value="ECO:0007669"/>
    <property type="project" value="TreeGrafter"/>
</dbReference>
<dbReference type="PANTHER" id="PTHR22847:SF681">
    <property type="entry name" value="F-BOX PROTEIN MET30"/>
    <property type="match status" value="1"/>
</dbReference>
<dbReference type="GO" id="GO:0043130">
    <property type="term" value="F:ubiquitin binding"/>
    <property type="evidence" value="ECO:0007669"/>
    <property type="project" value="TreeGrafter"/>
</dbReference>
<dbReference type="OrthoDB" id="6262491at2759"/>
<evidence type="ECO:0000313" key="6">
    <source>
        <dbReference type="Proteomes" id="UP000235786"/>
    </source>
</evidence>
<sequence length="397" mass="43846">MSRSTDPGHFFQTDASESTRARRAAKSGNKHGNPIILQSKILNAIPDPFSSACIYIAESAGCVRKVNVESRDSKTVYRGPTAPITSMAVGGRGGATVFAGCWDKDIWSWDRESRAAGRKYKGHSDFVKAIICARIDEQDLLISGGADSKIIIWDIATGDRLHTLRDKTDTMMAVQDLVLDPEDSTGSEIVLVSSSSDPQIRRWRISLTSASQILDTAQATHSQGQPTRDTILEHETSVYKVLFSDDDEDADLWTASADGTAKCLSRARNWTTEETYGHGDYVRAVAVTTDWVITAGRDEDIKVWDKATGKLWHVYDGHYEEITGLVVMNEEKKVASVSIDGTIRTWGLEKADLEKAKAEREERLKGVVKQEKTKPKTSLLTAEEEAELAELMDSDED</sequence>
<evidence type="ECO:0000256" key="2">
    <source>
        <dbReference type="ARBA" id="ARBA00022737"/>
    </source>
</evidence>
<dbReference type="SMART" id="SM00320">
    <property type="entry name" value="WD40"/>
    <property type="match status" value="6"/>
</dbReference>
<dbReference type="InterPro" id="IPR019775">
    <property type="entry name" value="WD40_repeat_CS"/>
</dbReference>
<accession>A0A2J6RKD3</accession>
<dbReference type="AlphaFoldDB" id="A0A2J6RKD3"/>
<dbReference type="InterPro" id="IPR001680">
    <property type="entry name" value="WD40_rpt"/>
</dbReference>
<dbReference type="STRING" id="1149755.A0A2J6RKD3"/>
<feature type="repeat" description="WD" evidence="3">
    <location>
        <begin position="315"/>
        <end position="356"/>
    </location>
</feature>
<evidence type="ECO:0000256" key="1">
    <source>
        <dbReference type="ARBA" id="ARBA00022574"/>
    </source>
</evidence>
<evidence type="ECO:0000313" key="5">
    <source>
        <dbReference type="EMBL" id="PMD38957.1"/>
    </source>
</evidence>
<organism evidence="5 6">
    <name type="scientific">Hyaloscypha variabilis (strain UAMH 11265 / GT02V1 / F)</name>
    <name type="common">Meliniomyces variabilis</name>
    <dbReference type="NCBI Taxonomy" id="1149755"/>
    <lineage>
        <taxon>Eukaryota</taxon>
        <taxon>Fungi</taxon>
        <taxon>Dikarya</taxon>
        <taxon>Ascomycota</taxon>
        <taxon>Pezizomycotina</taxon>
        <taxon>Leotiomycetes</taxon>
        <taxon>Helotiales</taxon>
        <taxon>Hyaloscyphaceae</taxon>
        <taxon>Hyaloscypha</taxon>
        <taxon>Hyaloscypha variabilis</taxon>
    </lineage>
</organism>
<dbReference type="Proteomes" id="UP000235786">
    <property type="component" value="Unassembled WGS sequence"/>
</dbReference>
<feature type="repeat" description="WD" evidence="3">
    <location>
        <begin position="275"/>
        <end position="314"/>
    </location>
</feature>
<keyword evidence="1 3" id="KW-0853">WD repeat</keyword>
<evidence type="ECO:0000256" key="3">
    <source>
        <dbReference type="PROSITE-ProRule" id="PRU00221"/>
    </source>
</evidence>
<feature type="region of interest" description="Disordered" evidence="4">
    <location>
        <begin position="1"/>
        <end position="31"/>
    </location>
</feature>
<evidence type="ECO:0000256" key="4">
    <source>
        <dbReference type="SAM" id="MobiDB-lite"/>
    </source>
</evidence>
<protein>
    <submittedName>
        <fullName evidence="5">WD40 repeat-like protein</fullName>
    </submittedName>
</protein>
<dbReference type="FunFam" id="2.130.10.10:FF:001196">
    <property type="entry name" value="WD repeat protein (AFU_orthologue AFUA_1G12380)"/>
    <property type="match status" value="1"/>
</dbReference>
<dbReference type="Gene3D" id="2.130.10.10">
    <property type="entry name" value="YVTN repeat-like/Quinoprotein amine dehydrogenase"/>
    <property type="match status" value="2"/>
</dbReference>
<dbReference type="PANTHER" id="PTHR22847">
    <property type="entry name" value="WD40 REPEAT PROTEIN"/>
    <property type="match status" value="1"/>
</dbReference>
<feature type="region of interest" description="Disordered" evidence="4">
    <location>
        <begin position="362"/>
        <end position="397"/>
    </location>
</feature>
<keyword evidence="6" id="KW-1185">Reference proteome</keyword>
<reference evidence="5 6" key="1">
    <citation type="submission" date="2016-04" db="EMBL/GenBank/DDBJ databases">
        <title>A degradative enzymes factory behind the ericoid mycorrhizal symbiosis.</title>
        <authorList>
            <consortium name="DOE Joint Genome Institute"/>
            <person name="Martino E."/>
            <person name="Morin E."/>
            <person name="Grelet G."/>
            <person name="Kuo A."/>
            <person name="Kohler A."/>
            <person name="Daghino S."/>
            <person name="Barry K."/>
            <person name="Choi C."/>
            <person name="Cichocki N."/>
            <person name="Clum A."/>
            <person name="Copeland A."/>
            <person name="Hainaut M."/>
            <person name="Haridas S."/>
            <person name="Labutti K."/>
            <person name="Lindquist E."/>
            <person name="Lipzen A."/>
            <person name="Khouja H.-R."/>
            <person name="Murat C."/>
            <person name="Ohm R."/>
            <person name="Olson A."/>
            <person name="Spatafora J."/>
            <person name="Veneault-Fourrey C."/>
            <person name="Henrissat B."/>
            <person name="Grigoriev I."/>
            <person name="Martin F."/>
            <person name="Perotto S."/>
        </authorList>
    </citation>
    <scope>NUCLEOTIDE SEQUENCE [LARGE SCALE GENOMIC DNA]</scope>
    <source>
        <strain evidence="5 6">F</strain>
    </source>
</reference>
<dbReference type="SUPFAM" id="SSF50978">
    <property type="entry name" value="WD40 repeat-like"/>
    <property type="match status" value="1"/>
</dbReference>
<dbReference type="PROSITE" id="PS50082">
    <property type="entry name" value="WD_REPEATS_2"/>
    <property type="match status" value="3"/>
</dbReference>
<dbReference type="PROSITE" id="PS00678">
    <property type="entry name" value="WD_REPEATS_1"/>
    <property type="match status" value="1"/>
</dbReference>
<feature type="compositionally biased region" description="Basic and acidic residues" evidence="4">
    <location>
        <begin position="362"/>
        <end position="374"/>
    </location>
</feature>
<feature type="compositionally biased region" description="Acidic residues" evidence="4">
    <location>
        <begin position="382"/>
        <end position="397"/>
    </location>
</feature>
<dbReference type="Pfam" id="PF00400">
    <property type="entry name" value="WD40"/>
    <property type="match status" value="3"/>
</dbReference>
<dbReference type="PROSITE" id="PS50294">
    <property type="entry name" value="WD_REPEATS_REGION"/>
    <property type="match status" value="1"/>
</dbReference>
<dbReference type="PRINTS" id="PR00320">
    <property type="entry name" value="GPROTEINBRPT"/>
</dbReference>
<feature type="repeat" description="WD" evidence="3">
    <location>
        <begin position="120"/>
        <end position="163"/>
    </location>
</feature>
<dbReference type="EMBL" id="KZ613947">
    <property type="protein sequence ID" value="PMD38957.1"/>
    <property type="molecule type" value="Genomic_DNA"/>
</dbReference>
<dbReference type="InterPro" id="IPR020472">
    <property type="entry name" value="WD40_PAC1"/>
</dbReference>
<proteinExistence type="predicted"/>